<feature type="compositionally biased region" description="Low complexity" evidence="1">
    <location>
        <begin position="116"/>
        <end position="128"/>
    </location>
</feature>
<dbReference type="AlphaFoldDB" id="A0A3M7H7B5"/>
<evidence type="ECO:0000313" key="4">
    <source>
        <dbReference type="Proteomes" id="UP000280598"/>
    </source>
</evidence>
<feature type="compositionally biased region" description="Low complexity" evidence="1">
    <location>
        <begin position="225"/>
        <end position="243"/>
    </location>
</feature>
<proteinExistence type="predicted"/>
<feature type="compositionally biased region" description="Polar residues" evidence="1">
    <location>
        <begin position="133"/>
        <end position="149"/>
    </location>
</feature>
<feature type="compositionally biased region" description="Polar residues" evidence="1">
    <location>
        <begin position="1"/>
        <end position="13"/>
    </location>
</feature>
<feature type="region of interest" description="Disordered" evidence="1">
    <location>
        <begin position="69"/>
        <end position="149"/>
    </location>
</feature>
<gene>
    <name evidence="3" type="ORF">D0859_09572</name>
    <name evidence="2" type="ORF">D0860_04361</name>
</gene>
<evidence type="ECO:0000256" key="1">
    <source>
        <dbReference type="SAM" id="MobiDB-lite"/>
    </source>
</evidence>
<accession>A0A3M7H7B5</accession>
<organism evidence="2 4">
    <name type="scientific">Hortaea werneckii</name>
    <name type="common">Black yeast</name>
    <name type="synonym">Cladosporium werneckii</name>
    <dbReference type="NCBI Taxonomy" id="91943"/>
    <lineage>
        <taxon>Eukaryota</taxon>
        <taxon>Fungi</taxon>
        <taxon>Dikarya</taxon>
        <taxon>Ascomycota</taxon>
        <taxon>Pezizomycotina</taxon>
        <taxon>Dothideomycetes</taxon>
        <taxon>Dothideomycetidae</taxon>
        <taxon>Mycosphaerellales</taxon>
        <taxon>Teratosphaeriaceae</taxon>
        <taxon>Hortaea</taxon>
    </lineage>
</organism>
<protein>
    <recommendedName>
        <fullName evidence="6">SWI5-dependent HO expression protein 3</fullName>
    </recommendedName>
</protein>
<evidence type="ECO:0000313" key="5">
    <source>
        <dbReference type="Proteomes" id="UP000281677"/>
    </source>
</evidence>
<evidence type="ECO:0000313" key="2">
    <source>
        <dbReference type="EMBL" id="RMZ09214.1"/>
    </source>
</evidence>
<dbReference type="EMBL" id="QWIS01000077">
    <property type="protein sequence ID" value="RMZ09214.1"/>
    <property type="molecule type" value="Genomic_DNA"/>
</dbReference>
<dbReference type="Proteomes" id="UP000280598">
    <property type="component" value="Unassembled WGS sequence"/>
</dbReference>
<evidence type="ECO:0000313" key="3">
    <source>
        <dbReference type="EMBL" id="RMZ26352.1"/>
    </source>
</evidence>
<feature type="region of interest" description="Disordered" evidence="1">
    <location>
        <begin position="1"/>
        <end position="31"/>
    </location>
</feature>
<reference evidence="4 5" key="1">
    <citation type="journal article" date="2018" name="BMC Genomics">
        <title>Genomic evidence for intraspecific hybridization in a clonal and extremely halotolerant yeast.</title>
        <authorList>
            <person name="Gostincar C."/>
            <person name="Stajich J.E."/>
            <person name="Zupancic J."/>
            <person name="Zalar P."/>
            <person name="Gunde-Cimerman N."/>
        </authorList>
    </citation>
    <scope>NUCLEOTIDE SEQUENCE [LARGE SCALE GENOMIC DNA]</scope>
    <source>
        <strain evidence="3 5">EXF-120</strain>
        <strain evidence="2 4">EXF-562</strain>
    </source>
</reference>
<evidence type="ECO:0008006" key="6">
    <source>
        <dbReference type="Google" id="ProtNLM"/>
    </source>
</evidence>
<name>A0A3M7H7B5_HORWE</name>
<dbReference type="OrthoDB" id="3918393at2759"/>
<comment type="caution">
    <text evidence="2">The sequence shown here is derived from an EMBL/GenBank/DDBJ whole genome shotgun (WGS) entry which is preliminary data.</text>
</comment>
<dbReference type="VEuPathDB" id="FungiDB:BTJ68_02461"/>
<feature type="region of interest" description="Disordered" evidence="1">
    <location>
        <begin position="222"/>
        <end position="247"/>
    </location>
</feature>
<sequence>MKSRSNSPQTTPQIKRYRVDSRESATGKTATPKISITGFRTMLTHVSLPVPSALRKASFRVEELSPINMNTSFQGSSPAPERESYHKPGLLGPVPAGVRRVSGESTPSRPILNGNASSPAVPVATASPHENESPSQWSSAVGHATTSGKSGRVIEKLMAENDRLKRELEIAVMKSQELEKNLATLKPQMDALQAENDNLSHSSTVDSSILARKERRIEELRADSAAKAQRASAAETQMRQQQRQLEELHEQHSRDHQSMLDQTKHATVHAEILETSHKQLSAEYRARREAWERDLAVLHQEREDDRARMARLDVVHEQMRQENERTRKVQTELMARWEDMEQAMHSTLEEGEQENEKTRKKSLEMDQVVNQMKWLMGVQKTADENKARSTGKGS</sequence>
<dbReference type="Proteomes" id="UP000281677">
    <property type="component" value="Unassembled WGS sequence"/>
</dbReference>
<dbReference type="EMBL" id="QWIT01000302">
    <property type="protein sequence ID" value="RMZ26352.1"/>
    <property type="molecule type" value="Genomic_DNA"/>
</dbReference>